<dbReference type="Proteomes" id="UP001383192">
    <property type="component" value="Unassembled WGS sequence"/>
</dbReference>
<name>A0AAW0E0M2_9AGAR</name>
<dbReference type="Gene3D" id="3.80.10.10">
    <property type="entry name" value="Ribonuclease Inhibitor"/>
    <property type="match status" value="1"/>
</dbReference>
<dbReference type="InterPro" id="IPR032675">
    <property type="entry name" value="LRR_dom_sf"/>
</dbReference>
<evidence type="ECO:0008006" key="3">
    <source>
        <dbReference type="Google" id="ProtNLM"/>
    </source>
</evidence>
<protein>
    <recommendedName>
        <fullName evidence="3">F-box domain-containing protein</fullName>
    </recommendedName>
</protein>
<dbReference type="SUPFAM" id="SSF52047">
    <property type="entry name" value="RNI-like"/>
    <property type="match status" value="1"/>
</dbReference>
<sequence length="524" mass="59628">MSQYNSSNNLAALGYDVLHLILLHLCGDSGRSTDWRDVLAVSVVSKSLRNYALPVIFRDVCWPKKGTPEFYPPELWVHIRRLTLVEARWATGHNHELALLILSQILSQLPSLVTFVYPMRVPPSLAFLTCLAENPLPSIQTLEVSTSFLLRNFVHRFNEISGIRKLVIKQPDNTSLHAAPEYIQRQSMNCVTNMVMGCRETLFELDVPGEHFSLAAFACSESNFPCLKKLVLRGYPPVDWDQYPIWQVLRCMPKISSVEVCCRLRMIGISPQRYVLMPRDASPPPGEPNLFPSLLETLVICNPSLTDNILRRLPHSLKCLVLDFVPYWDRVMASGDLLAYHALEKMTQTFRAMRHAMGSVPNLEHLRINMGWCISPELLKCICDLFPGLRILELQGIRYFNRGGEPESDLSAFVNTLSQLHFLETLKLAVELKEDPYRDGGYRKIGSVDESSQTWANTLAASIPRLKSIAFEARAHTGKTIGSRSLVGEPLWLWYFLDKKGDTNLMRRSGEPVDWDLLDKSFRW</sequence>
<gene>
    <name evidence="1" type="ORF">VNI00_002807</name>
</gene>
<keyword evidence="2" id="KW-1185">Reference proteome</keyword>
<evidence type="ECO:0000313" key="2">
    <source>
        <dbReference type="Proteomes" id="UP001383192"/>
    </source>
</evidence>
<reference evidence="1 2" key="1">
    <citation type="submission" date="2024-01" db="EMBL/GenBank/DDBJ databases">
        <title>A draft genome for a cacao thread blight-causing isolate of Paramarasmius palmivorus.</title>
        <authorList>
            <person name="Baruah I.K."/>
            <person name="Bukari Y."/>
            <person name="Amoako-Attah I."/>
            <person name="Meinhardt L.W."/>
            <person name="Bailey B.A."/>
            <person name="Cohen S.P."/>
        </authorList>
    </citation>
    <scope>NUCLEOTIDE SEQUENCE [LARGE SCALE GENOMIC DNA]</scope>
    <source>
        <strain evidence="1 2">GH-12</strain>
    </source>
</reference>
<accession>A0AAW0E0M2</accession>
<dbReference type="AlphaFoldDB" id="A0AAW0E0M2"/>
<proteinExistence type="predicted"/>
<dbReference type="EMBL" id="JAYKXP010000007">
    <property type="protein sequence ID" value="KAK7056255.1"/>
    <property type="molecule type" value="Genomic_DNA"/>
</dbReference>
<comment type="caution">
    <text evidence="1">The sequence shown here is derived from an EMBL/GenBank/DDBJ whole genome shotgun (WGS) entry which is preliminary data.</text>
</comment>
<organism evidence="1 2">
    <name type="scientific">Paramarasmius palmivorus</name>
    <dbReference type="NCBI Taxonomy" id="297713"/>
    <lineage>
        <taxon>Eukaryota</taxon>
        <taxon>Fungi</taxon>
        <taxon>Dikarya</taxon>
        <taxon>Basidiomycota</taxon>
        <taxon>Agaricomycotina</taxon>
        <taxon>Agaricomycetes</taxon>
        <taxon>Agaricomycetidae</taxon>
        <taxon>Agaricales</taxon>
        <taxon>Marasmiineae</taxon>
        <taxon>Marasmiaceae</taxon>
        <taxon>Paramarasmius</taxon>
    </lineage>
</organism>
<evidence type="ECO:0000313" key="1">
    <source>
        <dbReference type="EMBL" id="KAK7056255.1"/>
    </source>
</evidence>